<dbReference type="EMBL" id="AUXT01000214">
    <property type="protein sequence ID" value="KZN41550.1"/>
    <property type="molecule type" value="Genomic_DNA"/>
</dbReference>
<name>A0A166Y8B6_9GAMM</name>
<proteinExistence type="predicted"/>
<accession>A0A166Y8B6</accession>
<dbReference type="Proteomes" id="UP000076587">
    <property type="component" value="Unassembled WGS sequence"/>
</dbReference>
<evidence type="ECO:0000313" key="1">
    <source>
        <dbReference type="EMBL" id="KZN41550.1"/>
    </source>
</evidence>
<comment type="caution">
    <text evidence="1">The sequence shown here is derived from an EMBL/GenBank/DDBJ whole genome shotgun (WGS) entry which is preliminary data.</text>
</comment>
<evidence type="ECO:0000313" key="2">
    <source>
        <dbReference type="Proteomes" id="UP000076587"/>
    </source>
</evidence>
<reference evidence="1 2" key="1">
    <citation type="submission" date="2013-07" db="EMBL/GenBank/DDBJ databases">
        <title>Comparative Genomic and Metabolomic Analysis of Twelve Strains of Pseudoalteromonas luteoviolacea.</title>
        <authorList>
            <person name="Vynne N.G."/>
            <person name="Mansson M."/>
            <person name="Gram L."/>
        </authorList>
    </citation>
    <scope>NUCLEOTIDE SEQUENCE [LARGE SCALE GENOMIC DNA]</scope>
    <source>
        <strain evidence="1 2">NCIMB 1942</strain>
    </source>
</reference>
<dbReference type="PATRIC" id="fig|1365253.3.peg.4825"/>
<gene>
    <name evidence="1" type="ORF">N482_19940</name>
</gene>
<dbReference type="AlphaFoldDB" id="A0A166Y8B6"/>
<organism evidence="1 2">
    <name type="scientific">Pseudoalteromonas luteoviolacea NCIMB 1942</name>
    <dbReference type="NCBI Taxonomy" id="1365253"/>
    <lineage>
        <taxon>Bacteria</taxon>
        <taxon>Pseudomonadati</taxon>
        <taxon>Pseudomonadota</taxon>
        <taxon>Gammaproteobacteria</taxon>
        <taxon>Alteromonadales</taxon>
        <taxon>Pseudoalteromonadaceae</taxon>
        <taxon>Pseudoalteromonas</taxon>
    </lineage>
</organism>
<sequence length="33" mass="3846">MLDDQIEQKAYFCIQKDEQKELAVFADLLESAL</sequence>
<protein>
    <submittedName>
        <fullName evidence="1">Uncharacterized protein</fullName>
    </submittedName>
</protein>